<dbReference type="InterPro" id="IPR036034">
    <property type="entry name" value="PDZ_sf"/>
</dbReference>
<dbReference type="GO" id="GO:0098609">
    <property type="term" value="P:cell-cell adhesion"/>
    <property type="evidence" value="ECO:0007669"/>
    <property type="project" value="TreeGrafter"/>
</dbReference>
<reference evidence="4" key="1">
    <citation type="journal article" date="2013" name="Genome Biol.">
        <title>Draft genome of the mountain pine beetle, Dendroctonus ponderosae Hopkins, a major forest pest.</title>
        <authorList>
            <person name="Keeling C.I."/>
            <person name="Yuen M.M."/>
            <person name="Liao N.Y."/>
            <person name="Docking T.R."/>
            <person name="Chan S.K."/>
            <person name="Taylor G.A."/>
            <person name="Palmquist D.L."/>
            <person name="Jackman S.D."/>
            <person name="Nguyen A."/>
            <person name="Li M."/>
            <person name="Henderson H."/>
            <person name="Janes J.K."/>
            <person name="Zhao Y."/>
            <person name="Pandoh P."/>
            <person name="Moore R."/>
            <person name="Sperling F.A."/>
            <person name="Huber D.P."/>
            <person name="Birol I."/>
            <person name="Jones S.J."/>
            <person name="Bohlmann J."/>
        </authorList>
    </citation>
    <scope>NUCLEOTIDE SEQUENCE</scope>
</reference>
<name>A0AAR5P7V3_DENPD</name>
<organism evidence="3 4">
    <name type="scientific">Dendroctonus ponderosae</name>
    <name type="common">Mountain pine beetle</name>
    <dbReference type="NCBI Taxonomy" id="77166"/>
    <lineage>
        <taxon>Eukaryota</taxon>
        <taxon>Metazoa</taxon>
        <taxon>Ecdysozoa</taxon>
        <taxon>Arthropoda</taxon>
        <taxon>Hexapoda</taxon>
        <taxon>Insecta</taxon>
        <taxon>Pterygota</taxon>
        <taxon>Neoptera</taxon>
        <taxon>Endopterygota</taxon>
        <taxon>Coleoptera</taxon>
        <taxon>Polyphaga</taxon>
        <taxon>Cucujiformia</taxon>
        <taxon>Curculionidae</taxon>
        <taxon>Scolytinae</taxon>
        <taxon>Dendroctonus</taxon>
    </lineage>
</organism>
<dbReference type="GO" id="GO:0045197">
    <property type="term" value="P:establishment or maintenance of epithelial cell apical/basal polarity"/>
    <property type="evidence" value="ECO:0007669"/>
    <property type="project" value="TreeGrafter"/>
</dbReference>
<dbReference type="GO" id="GO:0098968">
    <property type="term" value="P:neurotransmitter receptor transport postsynaptic membrane to endosome"/>
    <property type="evidence" value="ECO:0007669"/>
    <property type="project" value="TreeGrafter"/>
</dbReference>
<dbReference type="PANTHER" id="PTHR23119:SF44">
    <property type="entry name" value="PROTEIN LAP4"/>
    <property type="match status" value="1"/>
</dbReference>
<sequence length="585" mass="63435">MSLLRPSDSITLTIRHDPLPEGYQELVIEKEDSERLGMHIKGGLLATHRGNPLDPSDEGVFISKINTVGAARRCGKLKSGMRVIEVNGKSLLGATHTEAVNVLRQCGNTIHLIVCKGYDKAVIDKAVADGRLLKRGSVSSRSQSVSSLDVPDEELPPFEEDSEKRLEPLYQSEENLTLVEAKPTTPAEKVLDVVHAVETLAKGPQESVAPPKSPGGPNSELKTTTIVMSKHTLAAQQTTEYAATLPKSHKPQQEVDTGTLTNKVISQIRALSTESLDSIPPITRNSPSSCSRSQSVGDLFAEEPKNRTFSLKDELISGNSLNSTHNDDAIYDIPILPPPVDYVAPGLPNYGSMGGNNVTPLNNLTYTVPAHIPHTSTSGSFSFQQPQHTINVYNQFPTPNFYNYGMHPSNPYGSLNSENPYALPTVNSFNSPVSPHFSDIGNLFNSPVSPPPPDSTPLLTEADILKVPPPPPIDFDTSTDNIRSRPVETGESPPLPTSPPASLTFKRKPRIIMKPKSKPPPVPAKHPLRSFQSEETLINCNRGYYDSVTKILDGSLPSRPVSVAFSSSSLHFGSNRKVIFKFGSS</sequence>
<evidence type="ECO:0000256" key="1">
    <source>
        <dbReference type="SAM" id="MobiDB-lite"/>
    </source>
</evidence>
<dbReference type="InterPro" id="IPR001478">
    <property type="entry name" value="PDZ"/>
</dbReference>
<feature type="region of interest" description="Disordered" evidence="1">
    <location>
        <begin position="468"/>
        <end position="503"/>
    </location>
</feature>
<dbReference type="SUPFAM" id="SSF50156">
    <property type="entry name" value="PDZ domain-like"/>
    <property type="match status" value="1"/>
</dbReference>
<feature type="compositionally biased region" description="Acidic residues" evidence="1">
    <location>
        <begin position="150"/>
        <end position="161"/>
    </location>
</feature>
<accession>A0AAR5P7V3</accession>
<protein>
    <recommendedName>
        <fullName evidence="2">PDZ domain-containing protein</fullName>
    </recommendedName>
</protein>
<feature type="region of interest" description="Disordered" evidence="1">
    <location>
        <begin position="138"/>
        <end position="163"/>
    </location>
</feature>
<dbReference type="GO" id="GO:0005912">
    <property type="term" value="C:adherens junction"/>
    <property type="evidence" value="ECO:0007669"/>
    <property type="project" value="TreeGrafter"/>
</dbReference>
<dbReference type="SMART" id="SM00228">
    <property type="entry name" value="PDZ"/>
    <property type="match status" value="1"/>
</dbReference>
<dbReference type="CDD" id="cd06701">
    <property type="entry name" value="PDZ4_Scribble-like"/>
    <property type="match status" value="1"/>
</dbReference>
<evidence type="ECO:0000259" key="2">
    <source>
        <dbReference type="PROSITE" id="PS50106"/>
    </source>
</evidence>
<dbReference type="GO" id="GO:0043113">
    <property type="term" value="P:receptor clustering"/>
    <property type="evidence" value="ECO:0007669"/>
    <property type="project" value="TreeGrafter"/>
</dbReference>
<dbReference type="Pfam" id="PF00595">
    <property type="entry name" value="PDZ"/>
    <property type="match status" value="1"/>
</dbReference>
<keyword evidence="4" id="KW-1185">Reference proteome</keyword>
<dbReference type="EnsemblMetazoa" id="XM_019901388.1">
    <property type="protein sequence ID" value="XP_019756947.1"/>
    <property type="gene ID" value="LOC109535471"/>
</dbReference>
<dbReference type="AlphaFoldDB" id="A0AAR5P7V3"/>
<dbReference type="GO" id="GO:0045211">
    <property type="term" value="C:postsynaptic membrane"/>
    <property type="evidence" value="ECO:0007669"/>
    <property type="project" value="TreeGrafter"/>
</dbReference>
<evidence type="ECO:0000313" key="3">
    <source>
        <dbReference type="EnsemblMetazoa" id="XP_019756947.1"/>
    </source>
</evidence>
<dbReference type="GO" id="GO:0016323">
    <property type="term" value="C:basolateral plasma membrane"/>
    <property type="evidence" value="ECO:0007669"/>
    <property type="project" value="TreeGrafter"/>
</dbReference>
<feature type="domain" description="PDZ" evidence="2">
    <location>
        <begin position="25"/>
        <end position="118"/>
    </location>
</feature>
<dbReference type="GO" id="GO:0019901">
    <property type="term" value="F:protein kinase binding"/>
    <property type="evidence" value="ECO:0007669"/>
    <property type="project" value="TreeGrafter"/>
</dbReference>
<evidence type="ECO:0000313" key="4">
    <source>
        <dbReference type="Proteomes" id="UP000019118"/>
    </source>
</evidence>
<reference evidence="3" key="2">
    <citation type="submission" date="2024-08" db="UniProtKB">
        <authorList>
            <consortium name="EnsemblMetazoa"/>
        </authorList>
    </citation>
    <scope>IDENTIFICATION</scope>
</reference>
<dbReference type="Proteomes" id="UP000019118">
    <property type="component" value="Unassembled WGS sequence"/>
</dbReference>
<dbReference type="InterPro" id="IPR050614">
    <property type="entry name" value="Synaptic_Scaffolding_LAP-MAGUK"/>
</dbReference>
<feature type="compositionally biased region" description="Low complexity" evidence="1">
    <location>
        <begin position="138"/>
        <end position="147"/>
    </location>
</feature>
<dbReference type="FunFam" id="2.30.42.10:FF:000064">
    <property type="entry name" value="protein lap4 isoform X1"/>
    <property type="match status" value="1"/>
</dbReference>
<dbReference type="PROSITE" id="PS50106">
    <property type="entry name" value="PDZ"/>
    <property type="match status" value="1"/>
</dbReference>
<dbReference type="GO" id="GO:0098887">
    <property type="term" value="P:neurotransmitter receptor transport, endosome to postsynaptic membrane"/>
    <property type="evidence" value="ECO:0007669"/>
    <property type="project" value="TreeGrafter"/>
</dbReference>
<dbReference type="PANTHER" id="PTHR23119">
    <property type="entry name" value="DISCS LARGE"/>
    <property type="match status" value="1"/>
</dbReference>
<proteinExistence type="predicted"/>
<dbReference type="GO" id="GO:0014069">
    <property type="term" value="C:postsynaptic density"/>
    <property type="evidence" value="ECO:0007669"/>
    <property type="project" value="TreeGrafter"/>
</dbReference>
<dbReference type="Gene3D" id="2.30.42.10">
    <property type="match status" value="1"/>
</dbReference>